<sequence length="193" mass="22836">MAKLTDIIQEFNGRRIPYSVLLSLEEWKSKRQQILNRTGYACERCKVVCIQDYVPKKIGSNIKFLPAVWDEVIKEVPIRSHITGEIIDSFDKHVPVLTIQADPHFPEVHHTYYILDKFPWEYPNESLMVVCHKCHQEIHNKDVIKIYEDENMNRGKVLTPCSRCQGTGYLYEYDYYKNGICFQCNGARFKEWR</sequence>
<dbReference type="PATRIC" id="fig|1379910.4.peg.74"/>
<evidence type="ECO:0000313" key="2">
    <source>
        <dbReference type="Proteomes" id="UP000036458"/>
    </source>
</evidence>
<name>A0A0H4VKM4_9BACT</name>
<dbReference type="STRING" id="1379910.TH63_00360"/>
<dbReference type="OrthoDB" id="6624755at2"/>
<reference evidence="1 2" key="1">
    <citation type="submission" date="2015-01" db="EMBL/GenBank/DDBJ databases">
        <title>Rufibacter sp./DG31D/ whole genome sequencing.</title>
        <authorList>
            <person name="Kim M.K."/>
            <person name="Srinivasan S."/>
            <person name="Lee J.-J."/>
        </authorList>
    </citation>
    <scope>NUCLEOTIDE SEQUENCE [LARGE SCALE GENOMIC DNA]</scope>
    <source>
        <strain evidence="1 2">DG31D</strain>
    </source>
</reference>
<protein>
    <submittedName>
        <fullName evidence="1">Uncharacterized protein</fullName>
    </submittedName>
</protein>
<dbReference type="Proteomes" id="UP000036458">
    <property type="component" value="Chromosome"/>
</dbReference>
<organism evidence="1 2">
    <name type="scientific">Rufibacter radiotolerans</name>
    <dbReference type="NCBI Taxonomy" id="1379910"/>
    <lineage>
        <taxon>Bacteria</taxon>
        <taxon>Pseudomonadati</taxon>
        <taxon>Bacteroidota</taxon>
        <taxon>Cytophagia</taxon>
        <taxon>Cytophagales</taxon>
        <taxon>Hymenobacteraceae</taxon>
        <taxon>Rufibacter</taxon>
    </lineage>
</organism>
<evidence type="ECO:0000313" key="1">
    <source>
        <dbReference type="EMBL" id="AKQ44437.1"/>
    </source>
</evidence>
<keyword evidence="2" id="KW-1185">Reference proteome</keyword>
<dbReference type="KEGG" id="ruf:TH63_00360"/>
<gene>
    <name evidence="1" type="ORF">TH63_00360</name>
</gene>
<accession>A0A0H4VKM4</accession>
<dbReference type="EMBL" id="CP010777">
    <property type="protein sequence ID" value="AKQ44437.1"/>
    <property type="molecule type" value="Genomic_DNA"/>
</dbReference>
<dbReference type="RefSeq" id="WP_048919174.1">
    <property type="nucleotide sequence ID" value="NZ_CP010777.1"/>
</dbReference>
<proteinExistence type="predicted"/>
<dbReference type="AlphaFoldDB" id="A0A0H4VKM4"/>